<organism evidence="7 8">
    <name type="scientific">Dokdonia donghaensis DSW-1</name>
    <dbReference type="NCBI Taxonomy" id="1300343"/>
    <lineage>
        <taxon>Bacteria</taxon>
        <taxon>Pseudomonadati</taxon>
        <taxon>Bacteroidota</taxon>
        <taxon>Flavobacteriia</taxon>
        <taxon>Flavobacteriales</taxon>
        <taxon>Flavobacteriaceae</taxon>
        <taxon>Dokdonia</taxon>
    </lineage>
</organism>
<evidence type="ECO:0000313" key="8">
    <source>
        <dbReference type="Proteomes" id="UP000030140"/>
    </source>
</evidence>
<dbReference type="EMBL" id="JSAQ01000001">
    <property type="protein sequence ID" value="KGO08054.1"/>
    <property type="molecule type" value="Genomic_DNA"/>
</dbReference>
<keyword evidence="8" id="KW-1185">Reference proteome</keyword>
<comment type="subcellular location">
    <subcellularLocation>
        <location evidence="1">Membrane</location>
        <topology evidence="1">Multi-pass membrane protein</topology>
    </subcellularLocation>
</comment>
<dbReference type="RefSeq" id="WP_035329050.1">
    <property type="nucleotide sequence ID" value="NZ_CP015125.1"/>
</dbReference>
<dbReference type="AlphaFoldDB" id="A0A0A2GXR5"/>
<evidence type="ECO:0000313" key="7">
    <source>
        <dbReference type="EMBL" id="KGO08054.1"/>
    </source>
</evidence>
<dbReference type="GO" id="GO:0004252">
    <property type="term" value="F:serine-type endopeptidase activity"/>
    <property type="evidence" value="ECO:0007669"/>
    <property type="project" value="InterPro"/>
</dbReference>
<dbReference type="InterPro" id="IPR035952">
    <property type="entry name" value="Rhomboid-like_sf"/>
</dbReference>
<feature type="transmembrane region" description="Helical" evidence="5">
    <location>
        <begin position="140"/>
        <end position="159"/>
    </location>
</feature>
<dbReference type="PANTHER" id="PTHR43731:SF9">
    <property type="entry name" value="SLR1461 PROTEIN"/>
    <property type="match status" value="1"/>
</dbReference>
<dbReference type="Gene3D" id="1.20.1540.10">
    <property type="entry name" value="Rhomboid-like"/>
    <property type="match status" value="1"/>
</dbReference>
<gene>
    <name evidence="7" type="ORF">NV36_11870</name>
</gene>
<feature type="transmembrane region" description="Helical" evidence="5">
    <location>
        <begin position="93"/>
        <end position="109"/>
    </location>
</feature>
<reference evidence="7 8" key="1">
    <citation type="submission" date="2014-10" db="EMBL/GenBank/DDBJ databases">
        <title>Draft genome sequence of the proteorhodopsin-containing marine bacterium Dokdonia donghaensis.</title>
        <authorList>
            <person name="Gomez-Consarnau L."/>
            <person name="Gonzalez J.M."/>
            <person name="Riedel T."/>
            <person name="Jaenicke S."/>
            <person name="Wagner-Doebler I."/>
            <person name="Fuhrman J.A."/>
        </authorList>
    </citation>
    <scope>NUCLEOTIDE SEQUENCE [LARGE SCALE GENOMIC DNA]</scope>
    <source>
        <strain evidence="7 8">DSW-1</strain>
    </source>
</reference>
<feature type="transmembrane region" description="Helical" evidence="5">
    <location>
        <begin position="115"/>
        <end position="133"/>
    </location>
</feature>
<keyword evidence="4 5" id="KW-0472">Membrane</keyword>
<dbReference type="OrthoDB" id="465874at2"/>
<sequence>MDSESSYFKFYNGVVGYPLLFVLIIWFVFWVEIKFGLDFTQWGVRPRTFKGLRGVLFSPFIHSGIKHLWHNTTPLLVLSTALFYFYRTISWKVLVLIVFLSGLGTWLIGRTSYHIGMSGVIYGLVAFLFFKGILAKHYRLVALSLVVVFLYGSLIWGTMPTSQNISWEGHLSGFIAGALIALRFRESVPKPITYAWEEPDYNEADDPFMRQFDEDGNFFELPPDPKIDTEADSYTIIYHFVSNDGDDAQAPDVPQNDL</sequence>
<keyword evidence="3 5" id="KW-1133">Transmembrane helix</keyword>
<dbReference type="InterPro" id="IPR022764">
    <property type="entry name" value="Peptidase_S54_rhomboid_dom"/>
</dbReference>
<protein>
    <submittedName>
        <fullName evidence="7">Membrane protein</fullName>
    </submittedName>
</protein>
<feature type="domain" description="Peptidase S54 rhomboid" evidence="6">
    <location>
        <begin position="55"/>
        <end position="184"/>
    </location>
</feature>
<name>A0A0A2GXR5_9FLAO</name>
<evidence type="ECO:0000256" key="3">
    <source>
        <dbReference type="ARBA" id="ARBA00022989"/>
    </source>
</evidence>
<evidence type="ECO:0000256" key="2">
    <source>
        <dbReference type="ARBA" id="ARBA00022692"/>
    </source>
</evidence>
<evidence type="ECO:0000259" key="6">
    <source>
        <dbReference type="Pfam" id="PF01694"/>
    </source>
</evidence>
<dbReference type="SUPFAM" id="SSF144091">
    <property type="entry name" value="Rhomboid-like"/>
    <property type="match status" value="1"/>
</dbReference>
<comment type="caution">
    <text evidence="7">The sequence shown here is derived from an EMBL/GenBank/DDBJ whole genome shotgun (WGS) entry which is preliminary data.</text>
</comment>
<dbReference type="PANTHER" id="PTHR43731">
    <property type="entry name" value="RHOMBOID PROTEASE"/>
    <property type="match status" value="1"/>
</dbReference>
<proteinExistence type="predicted"/>
<keyword evidence="2 5" id="KW-0812">Transmembrane</keyword>
<dbReference type="Pfam" id="PF01694">
    <property type="entry name" value="Rhomboid"/>
    <property type="match status" value="1"/>
</dbReference>
<accession>A0A0A2GXR5</accession>
<dbReference type="GO" id="GO:0016020">
    <property type="term" value="C:membrane"/>
    <property type="evidence" value="ECO:0007669"/>
    <property type="project" value="UniProtKB-SubCell"/>
</dbReference>
<dbReference type="Proteomes" id="UP000030140">
    <property type="component" value="Unassembled WGS sequence"/>
</dbReference>
<evidence type="ECO:0000256" key="4">
    <source>
        <dbReference type="ARBA" id="ARBA00023136"/>
    </source>
</evidence>
<evidence type="ECO:0000256" key="1">
    <source>
        <dbReference type="ARBA" id="ARBA00004141"/>
    </source>
</evidence>
<evidence type="ECO:0000256" key="5">
    <source>
        <dbReference type="SAM" id="Phobius"/>
    </source>
</evidence>
<dbReference type="InterPro" id="IPR050925">
    <property type="entry name" value="Rhomboid_protease_S54"/>
</dbReference>
<feature type="transmembrane region" description="Helical" evidence="5">
    <location>
        <begin position="12"/>
        <end position="31"/>
    </location>
</feature>
<feature type="transmembrane region" description="Helical" evidence="5">
    <location>
        <begin position="68"/>
        <end position="86"/>
    </location>
</feature>